<evidence type="ECO:0000256" key="1">
    <source>
        <dbReference type="SAM" id="MobiDB-lite"/>
    </source>
</evidence>
<proteinExistence type="predicted"/>
<protein>
    <submittedName>
        <fullName evidence="2">Uncharacterized protein</fullName>
    </submittedName>
</protein>
<organism evidence="2 3">
    <name type="scientific">Catagonus wagneri</name>
    <name type="common">Chacoan peccary</name>
    <dbReference type="NCBI Taxonomy" id="51154"/>
    <lineage>
        <taxon>Eukaryota</taxon>
        <taxon>Metazoa</taxon>
        <taxon>Chordata</taxon>
        <taxon>Craniata</taxon>
        <taxon>Vertebrata</taxon>
        <taxon>Euteleostomi</taxon>
        <taxon>Mammalia</taxon>
        <taxon>Eutheria</taxon>
        <taxon>Laurasiatheria</taxon>
        <taxon>Artiodactyla</taxon>
        <taxon>Suina</taxon>
        <taxon>Tayassuidae</taxon>
        <taxon>Catagonus</taxon>
    </lineage>
</organism>
<accession>A0A8C3WHP6</accession>
<evidence type="ECO:0000313" key="3">
    <source>
        <dbReference type="Proteomes" id="UP000694540"/>
    </source>
</evidence>
<dbReference type="Proteomes" id="UP000694540">
    <property type="component" value="Unplaced"/>
</dbReference>
<reference evidence="2" key="1">
    <citation type="submission" date="2025-08" db="UniProtKB">
        <authorList>
            <consortium name="Ensembl"/>
        </authorList>
    </citation>
    <scope>IDENTIFICATION</scope>
</reference>
<sequence length="88" mass="9989">MYFGRKRYILYAFCSFCRFTVCFLRLQRSLCHQPWDLRPRGCLVGSGGAGRGRRESHRPSSELPRGATCAQKRTGDGMCICRGPPTRS</sequence>
<dbReference type="Ensembl" id="ENSCWAT00000014188.1">
    <property type="protein sequence ID" value="ENSCWAP00000013064.1"/>
    <property type="gene ID" value="ENSCWAG00000010180.1"/>
</dbReference>
<evidence type="ECO:0000313" key="2">
    <source>
        <dbReference type="Ensembl" id="ENSCWAP00000013064.1"/>
    </source>
</evidence>
<reference evidence="2" key="2">
    <citation type="submission" date="2025-09" db="UniProtKB">
        <authorList>
            <consortium name="Ensembl"/>
        </authorList>
    </citation>
    <scope>IDENTIFICATION</scope>
</reference>
<name>A0A8C3WHP6_9CETA</name>
<dbReference type="AlphaFoldDB" id="A0A8C3WHP6"/>
<feature type="region of interest" description="Disordered" evidence="1">
    <location>
        <begin position="46"/>
        <end position="70"/>
    </location>
</feature>
<keyword evidence="3" id="KW-1185">Reference proteome</keyword>
<dbReference type="GeneTree" id="ENSGT00900000143604"/>